<protein>
    <submittedName>
        <fullName evidence="2">Uncharacterized protein</fullName>
    </submittedName>
</protein>
<evidence type="ECO:0000313" key="2">
    <source>
        <dbReference type="EMBL" id="SJK98566.1"/>
    </source>
</evidence>
<dbReference type="AlphaFoldDB" id="A0A284QQ12"/>
<reference evidence="3" key="1">
    <citation type="journal article" date="2017" name="Nat. Ecol. Evol.">
        <title>Genome expansion and lineage-specific genetic innovations in the forest pathogenic fungi Armillaria.</title>
        <authorList>
            <person name="Sipos G."/>
            <person name="Prasanna A.N."/>
            <person name="Walter M.C."/>
            <person name="O'Connor E."/>
            <person name="Balint B."/>
            <person name="Krizsan K."/>
            <person name="Kiss B."/>
            <person name="Hess J."/>
            <person name="Varga T."/>
            <person name="Slot J."/>
            <person name="Riley R."/>
            <person name="Boka B."/>
            <person name="Rigling D."/>
            <person name="Barry K."/>
            <person name="Lee J."/>
            <person name="Mihaltcheva S."/>
            <person name="LaButti K."/>
            <person name="Lipzen A."/>
            <person name="Waldron R."/>
            <person name="Moloney N.M."/>
            <person name="Sperisen C."/>
            <person name="Kredics L."/>
            <person name="Vagvoelgyi C."/>
            <person name="Patrignani A."/>
            <person name="Fitzpatrick D."/>
            <person name="Nagy I."/>
            <person name="Doyle S."/>
            <person name="Anderson J.B."/>
            <person name="Grigoriev I.V."/>
            <person name="Gueldener U."/>
            <person name="Muensterkoetter M."/>
            <person name="Nagy L.G."/>
        </authorList>
    </citation>
    <scope>NUCLEOTIDE SEQUENCE [LARGE SCALE GENOMIC DNA]</scope>
    <source>
        <strain evidence="3">C18/9</strain>
    </source>
</reference>
<organism evidence="2 3">
    <name type="scientific">Armillaria ostoyae</name>
    <name type="common">Armillaria root rot fungus</name>
    <dbReference type="NCBI Taxonomy" id="47428"/>
    <lineage>
        <taxon>Eukaryota</taxon>
        <taxon>Fungi</taxon>
        <taxon>Dikarya</taxon>
        <taxon>Basidiomycota</taxon>
        <taxon>Agaricomycotina</taxon>
        <taxon>Agaricomycetes</taxon>
        <taxon>Agaricomycetidae</taxon>
        <taxon>Agaricales</taxon>
        <taxon>Marasmiineae</taxon>
        <taxon>Physalacriaceae</taxon>
        <taxon>Armillaria</taxon>
    </lineage>
</organism>
<evidence type="ECO:0000313" key="3">
    <source>
        <dbReference type="Proteomes" id="UP000219338"/>
    </source>
</evidence>
<evidence type="ECO:0000256" key="1">
    <source>
        <dbReference type="SAM" id="MobiDB-lite"/>
    </source>
</evidence>
<feature type="region of interest" description="Disordered" evidence="1">
    <location>
        <begin position="34"/>
        <end position="55"/>
    </location>
</feature>
<dbReference type="EMBL" id="FUEG01000001">
    <property type="protein sequence ID" value="SJK98566.1"/>
    <property type="molecule type" value="Genomic_DNA"/>
</dbReference>
<dbReference type="Proteomes" id="UP000219338">
    <property type="component" value="Unassembled WGS sequence"/>
</dbReference>
<proteinExistence type="predicted"/>
<accession>A0A284QQ12</accession>
<keyword evidence="3" id="KW-1185">Reference proteome</keyword>
<gene>
    <name evidence="2" type="ORF">ARMOST_01834</name>
</gene>
<sequence length="220" mass="24924">MSRLIFSTSITHFATHQFLPPLLQFLLPRLSDHDPPFHPNQTSPHPPPTARRTRRAAADEKIAQNCPRCHFSTNYRDCLEAHKRKYQYVLYLYLHPLLPLSPARRPRVVRACMYAPSCLFRCSDLHQMARHRRVYHRTPPFIVLTPESMALDEVIAGLTNLAVGQTGPSLQDPASSSTGMAVDEVLNSHDVQQNQPTAPPPFNFDGRTFYAVLNLTTITS</sequence>
<name>A0A284QQ12_ARMOS</name>